<gene>
    <name evidence="1" type="ORF">BDQ12DRAFT_666555</name>
</gene>
<accession>A0A5C3M9Z6</accession>
<organism evidence="1 2">
    <name type="scientific">Crucibulum laeve</name>
    <dbReference type="NCBI Taxonomy" id="68775"/>
    <lineage>
        <taxon>Eukaryota</taxon>
        <taxon>Fungi</taxon>
        <taxon>Dikarya</taxon>
        <taxon>Basidiomycota</taxon>
        <taxon>Agaricomycotina</taxon>
        <taxon>Agaricomycetes</taxon>
        <taxon>Agaricomycetidae</taxon>
        <taxon>Agaricales</taxon>
        <taxon>Agaricineae</taxon>
        <taxon>Nidulariaceae</taxon>
        <taxon>Crucibulum</taxon>
    </lineage>
</organism>
<dbReference type="AlphaFoldDB" id="A0A5C3M9Z6"/>
<name>A0A5C3M9Z6_9AGAR</name>
<reference evidence="1 2" key="1">
    <citation type="journal article" date="2019" name="Nat. Ecol. Evol.">
        <title>Megaphylogeny resolves global patterns of mushroom evolution.</title>
        <authorList>
            <person name="Varga T."/>
            <person name="Krizsan K."/>
            <person name="Foldi C."/>
            <person name="Dima B."/>
            <person name="Sanchez-Garcia M."/>
            <person name="Sanchez-Ramirez S."/>
            <person name="Szollosi G.J."/>
            <person name="Szarkandi J.G."/>
            <person name="Papp V."/>
            <person name="Albert L."/>
            <person name="Andreopoulos W."/>
            <person name="Angelini C."/>
            <person name="Antonin V."/>
            <person name="Barry K.W."/>
            <person name="Bougher N.L."/>
            <person name="Buchanan P."/>
            <person name="Buyck B."/>
            <person name="Bense V."/>
            <person name="Catcheside P."/>
            <person name="Chovatia M."/>
            <person name="Cooper J."/>
            <person name="Damon W."/>
            <person name="Desjardin D."/>
            <person name="Finy P."/>
            <person name="Geml J."/>
            <person name="Haridas S."/>
            <person name="Hughes K."/>
            <person name="Justo A."/>
            <person name="Karasinski D."/>
            <person name="Kautmanova I."/>
            <person name="Kiss B."/>
            <person name="Kocsube S."/>
            <person name="Kotiranta H."/>
            <person name="LaButti K.M."/>
            <person name="Lechner B.E."/>
            <person name="Liimatainen K."/>
            <person name="Lipzen A."/>
            <person name="Lukacs Z."/>
            <person name="Mihaltcheva S."/>
            <person name="Morgado L.N."/>
            <person name="Niskanen T."/>
            <person name="Noordeloos M.E."/>
            <person name="Ohm R.A."/>
            <person name="Ortiz-Santana B."/>
            <person name="Ovrebo C."/>
            <person name="Racz N."/>
            <person name="Riley R."/>
            <person name="Savchenko A."/>
            <person name="Shiryaev A."/>
            <person name="Soop K."/>
            <person name="Spirin V."/>
            <person name="Szebenyi C."/>
            <person name="Tomsovsky M."/>
            <person name="Tulloss R.E."/>
            <person name="Uehling J."/>
            <person name="Grigoriev I.V."/>
            <person name="Vagvolgyi C."/>
            <person name="Papp T."/>
            <person name="Martin F.M."/>
            <person name="Miettinen O."/>
            <person name="Hibbett D.S."/>
            <person name="Nagy L.G."/>
        </authorList>
    </citation>
    <scope>NUCLEOTIDE SEQUENCE [LARGE SCALE GENOMIC DNA]</scope>
    <source>
        <strain evidence="1 2">CBS 166.37</strain>
    </source>
</reference>
<keyword evidence="2" id="KW-1185">Reference proteome</keyword>
<dbReference type="EMBL" id="ML213605">
    <property type="protein sequence ID" value="TFK37951.1"/>
    <property type="molecule type" value="Genomic_DNA"/>
</dbReference>
<evidence type="ECO:0000313" key="1">
    <source>
        <dbReference type="EMBL" id="TFK37951.1"/>
    </source>
</evidence>
<evidence type="ECO:0000313" key="2">
    <source>
        <dbReference type="Proteomes" id="UP000308652"/>
    </source>
</evidence>
<proteinExistence type="predicted"/>
<dbReference type="Proteomes" id="UP000308652">
    <property type="component" value="Unassembled WGS sequence"/>
</dbReference>
<protein>
    <submittedName>
        <fullName evidence="1">Uncharacterized protein</fullName>
    </submittedName>
</protein>
<sequence length="249" mass="27210">MHVLATYKHVGSHDDNGEYFKRVGPEVGLLAWEASMSLGDGVKTGDHFSVLHTALGIVDPKFTLLVGEQVLSGSWIIFMEANQFVLYHLTAIHDYPTLPKLQISGTGAPILSPPCPLIHDTSAGGCRYMLEETCCPALEPPPSQPPLPPFNKHSFSLPNPLTHKAEWVQAEGTNTGLIKLELLWIIVETVDKQFGEHDIKLAFEFNAGELEREEFGGGELVIDIGEGDLGEGGDGFKLKLDFGVVFVYN</sequence>